<comment type="function">
    <text evidence="6">Catalyzes a reversible aldol reaction between acetaldehyde and D-glyceraldehyde 3-phosphate to generate 2-deoxy-D-ribose 5-phosphate.</text>
</comment>
<evidence type="ECO:0000256" key="6">
    <source>
        <dbReference type="HAMAP-Rule" id="MF_00114"/>
    </source>
</evidence>
<keyword evidence="3 6" id="KW-0456">Lyase</keyword>
<accession>A0ABX0D981</accession>
<name>A0ABX0D981_9MICC</name>
<reference evidence="7 8" key="1">
    <citation type="submission" date="2020-02" db="EMBL/GenBank/DDBJ databases">
        <title>Genome sequence of the type strain DSM 27180 of Arthrobacter silviterrae.</title>
        <authorList>
            <person name="Gao J."/>
            <person name="Sun J."/>
        </authorList>
    </citation>
    <scope>NUCLEOTIDE SEQUENCE [LARGE SCALE GENOMIC DNA]</scope>
    <source>
        <strain evidence="7 8">DSM 27180</strain>
    </source>
</reference>
<organism evidence="7 8">
    <name type="scientific">Arthrobacter silviterrae</name>
    <dbReference type="NCBI Taxonomy" id="2026658"/>
    <lineage>
        <taxon>Bacteria</taxon>
        <taxon>Bacillati</taxon>
        <taxon>Actinomycetota</taxon>
        <taxon>Actinomycetes</taxon>
        <taxon>Micrococcales</taxon>
        <taxon>Micrococcaceae</taxon>
        <taxon>Arthrobacter</taxon>
    </lineage>
</organism>
<dbReference type="InterPro" id="IPR002915">
    <property type="entry name" value="DeoC/FbaB/LacD_aldolase"/>
</dbReference>
<keyword evidence="8" id="KW-1185">Reference proteome</keyword>
<dbReference type="EC" id="4.1.2.4" evidence="6"/>
<gene>
    <name evidence="6 7" type="primary">deoC</name>
    <name evidence="7" type="ORF">G6N77_08310</name>
</gene>
<comment type="subcellular location">
    <subcellularLocation>
        <location evidence="6">Cytoplasm</location>
    </subcellularLocation>
</comment>
<dbReference type="Pfam" id="PF01791">
    <property type="entry name" value="DeoC"/>
    <property type="match status" value="1"/>
</dbReference>
<dbReference type="NCBIfam" id="TIGR00126">
    <property type="entry name" value="deoC"/>
    <property type="match status" value="1"/>
</dbReference>
<dbReference type="Proteomes" id="UP000479226">
    <property type="component" value="Unassembled WGS sequence"/>
</dbReference>
<dbReference type="InterPro" id="IPR013785">
    <property type="entry name" value="Aldolase_TIM"/>
</dbReference>
<sequence length="235" mass="24154">MTPHASSTPQDASTGLAAYIDHTLLKPEASEADILQLCKEAAEHHFKSVCVNPLWVETAKRALRGTGVLTCAVVGFPLGANNTDVKVFEARGATMDGADEVDMVINIAAARALDKETLVNDISAVAEVVHGEESLLKVIIETSLLSDAEKVLACQAAVEAGADYVKTSTGFNGGGATAQDVALMRQTVGPDIGVKASGGVRSREKAEEMIAAGATRIGTSSGIAIVTGAQGTGSY</sequence>
<evidence type="ECO:0000256" key="2">
    <source>
        <dbReference type="ARBA" id="ARBA00022490"/>
    </source>
</evidence>
<evidence type="ECO:0000256" key="3">
    <source>
        <dbReference type="ARBA" id="ARBA00023239"/>
    </source>
</evidence>
<evidence type="ECO:0000256" key="1">
    <source>
        <dbReference type="ARBA" id="ARBA00010936"/>
    </source>
</evidence>
<dbReference type="Gene3D" id="3.20.20.70">
    <property type="entry name" value="Aldolase class I"/>
    <property type="match status" value="1"/>
</dbReference>
<comment type="catalytic activity">
    <reaction evidence="5 6">
        <text>2-deoxy-D-ribose 5-phosphate = D-glyceraldehyde 3-phosphate + acetaldehyde</text>
        <dbReference type="Rhea" id="RHEA:12821"/>
        <dbReference type="ChEBI" id="CHEBI:15343"/>
        <dbReference type="ChEBI" id="CHEBI:59776"/>
        <dbReference type="ChEBI" id="CHEBI:62877"/>
        <dbReference type="EC" id="4.1.2.4"/>
    </reaction>
</comment>
<evidence type="ECO:0000256" key="5">
    <source>
        <dbReference type="ARBA" id="ARBA00048791"/>
    </source>
</evidence>
<keyword evidence="2 6" id="KW-0963">Cytoplasm</keyword>
<comment type="caution">
    <text evidence="7">The sequence shown here is derived from an EMBL/GenBank/DDBJ whole genome shotgun (WGS) entry which is preliminary data.</text>
</comment>
<feature type="active site" description="Schiff-base intermediate with acetaldehyde" evidence="6">
    <location>
        <position position="166"/>
    </location>
</feature>
<dbReference type="PANTHER" id="PTHR10889:SF1">
    <property type="entry name" value="DEOXYRIBOSE-PHOSPHATE ALDOLASE"/>
    <property type="match status" value="1"/>
</dbReference>
<feature type="active site" description="Proton donor/acceptor" evidence="6">
    <location>
        <position position="102"/>
    </location>
</feature>
<dbReference type="InterPro" id="IPR011343">
    <property type="entry name" value="DeoC"/>
</dbReference>
<dbReference type="EMBL" id="JAAKZI010000011">
    <property type="protein sequence ID" value="NGN83459.1"/>
    <property type="molecule type" value="Genomic_DNA"/>
</dbReference>
<dbReference type="RefSeq" id="WP_165181562.1">
    <property type="nucleotide sequence ID" value="NZ_JAAKZI010000011.1"/>
</dbReference>
<feature type="active site" description="Proton donor/acceptor" evidence="6">
    <location>
        <position position="195"/>
    </location>
</feature>
<protein>
    <recommendedName>
        <fullName evidence="6">Deoxyribose-phosphate aldolase</fullName>
        <shortName evidence="6">DERA</shortName>
        <ecNumber evidence="6">4.1.2.4</ecNumber>
    </recommendedName>
    <alternativeName>
        <fullName evidence="6">2-deoxy-D-ribose 5-phosphate aldolase</fullName>
    </alternativeName>
    <alternativeName>
        <fullName evidence="6">Phosphodeoxyriboaldolase</fullName>
        <shortName evidence="6">Deoxyriboaldolase</shortName>
    </alternativeName>
</protein>
<evidence type="ECO:0000256" key="4">
    <source>
        <dbReference type="ARBA" id="ARBA00023270"/>
    </source>
</evidence>
<dbReference type="PIRSF" id="PIRSF001357">
    <property type="entry name" value="DeoC"/>
    <property type="match status" value="1"/>
</dbReference>
<dbReference type="CDD" id="cd00959">
    <property type="entry name" value="DeoC"/>
    <property type="match status" value="1"/>
</dbReference>
<dbReference type="SMART" id="SM01133">
    <property type="entry name" value="DeoC"/>
    <property type="match status" value="1"/>
</dbReference>
<proteinExistence type="inferred from homology"/>
<dbReference type="GO" id="GO:0004139">
    <property type="term" value="F:deoxyribose-phosphate aldolase activity"/>
    <property type="evidence" value="ECO:0007669"/>
    <property type="project" value="UniProtKB-EC"/>
</dbReference>
<keyword evidence="4 6" id="KW-0704">Schiff base</keyword>
<dbReference type="HAMAP" id="MF_00114">
    <property type="entry name" value="DeoC_type1"/>
    <property type="match status" value="1"/>
</dbReference>
<evidence type="ECO:0000313" key="7">
    <source>
        <dbReference type="EMBL" id="NGN83459.1"/>
    </source>
</evidence>
<evidence type="ECO:0000313" key="8">
    <source>
        <dbReference type="Proteomes" id="UP000479226"/>
    </source>
</evidence>
<comment type="similarity">
    <text evidence="1 6">Belongs to the DeoC/FbaB aldolase family. DeoC type 1 subfamily.</text>
</comment>
<comment type="pathway">
    <text evidence="6">Carbohydrate degradation; 2-deoxy-D-ribose 1-phosphate degradation; D-glyceraldehyde 3-phosphate and acetaldehyde from 2-deoxy-alpha-D-ribose 1-phosphate: step 2/2.</text>
</comment>
<dbReference type="PANTHER" id="PTHR10889">
    <property type="entry name" value="DEOXYRIBOSE-PHOSPHATE ALDOLASE"/>
    <property type="match status" value="1"/>
</dbReference>
<dbReference type="SUPFAM" id="SSF51569">
    <property type="entry name" value="Aldolase"/>
    <property type="match status" value="1"/>
</dbReference>
<dbReference type="InterPro" id="IPR028581">
    <property type="entry name" value="DeoC_typeI"/>
</dbReference>